<organism evidence="1 2">
    <name type="scientific">Ataeniobius toweri</name>
    <dbReference type="NCBI Taxonomy" id="208326"/>
    <lineage>
        <taxon>Eukaryota</taxon>
        <taxon>Metazoa</taxon>
        <taxon>Chordata</taxon>
        <taxon>Craniata</taxon>
        <taxon>Vertebrata</taxon>
        <taxon>Euteleostomi</taxon>
        <taxon>Actinopterygii</taxon>
        <taxon>Neopterygii</taxon>
        <taxon>Teleostei</taxon>
        <taxon>Neoteleostei</taxon>
        <taxon>Acanthomorphata</taxon>
        <taxon>Ovalentaria</taxon>
        <taxon>Atherinomorphae</taxon>
        <taxon>Cyprinodontiformes</taxon>
        <taxon>Goodeidae</taxon>
        <taxon>Ataeniobius</taxon>
    </lineage>
</organism>
<gene>
    <name evidence="1" type="ORF">ATANTOWER_023158</name>
</gene>
<protein>
    <submittedName>
        <fullName evidence="1">Uncharacterized protein</fullName>
    </submittedName>
</protein>
<sequence length="109" mass="12001">PAARCLTSILGKSNLQFAGMTISLTISTSSLNLLASDCKQVRLNRLTGDCVLFFKKSVGRLIPKNTDEFSNEVHVKCSESLCPQCHFWHLSVFLQLVSSPSLTQGMPQE</sequence>
<feature type="non-terminal residue" evidence="1">
    <location>
        <position position="1"/>
    </location>
</feature>
<evidence type="ECO:0000313" key="1">
    <source>
        <dbReference type="EMBL" id="MED6240551.1"/>
    </source>
</evidence>
<proteinExistence type="predicted"/>
<reference evidence="1 2" key="1">
    <citation type="submission" date="2021-07" db="EMBL/GenBank/DDBJ databases">
        <authorList>
            <person name="Palmer J.M."/>
        </authorList>
    </citation>
    <scope>NUCLEOTIDE SEQUENCE [LARGE SCALE GENOMIC DNA]</scope>
    <source>
        <strain evidence="1 2">AT_MEX2019</strain>
        <tissue evidence="1">Muscle</tissue>
    </source>
</reference>
<accession>A0ABU7AQN3</accession>
<evidence type="ECO:0000313" key="2">
    <source>
        <dbReference type="Proteomes" id="UP001345963"/>
    </source>
</evidence>
<dbReference type="Proteomes" id="UP001345963">
    <property type="component" value="Unassembled WGS sequence"/>
</dbReference>
<keyword evidence="2" id="KW-1185">Reference proteome</keyword>
<dbReference type="EMBL" id="JAHUTI010024792">
    <property type="protein sequence ID" value="MED6240551.1"/>
    <property type="molecule type" value="Genomic_DNA"/>
</dbReference>
<comment type="caution">
    <text evidence="1">The sequence shown here is derived from an EMBL/GenBank/DDBJ whole genome shotgun (WGS) entry which is preliminary data.</text>
</comment>
<name>A0ABU7AQN3_9TELE</name>